<name>A0A396HB08_MEDTR</name>
<dbReference type="Gramene" id="rna43139">
    <property type="protein sequence ID" value="RHN48425.1"/>
    <property type="gene ID" value="gene43139"/>
</dbReference>
<organism evidence="1 2">
    <name type="scientific">Medicago truncatula</name>
    <name type="common">Barrel medic</name>
    <name type="synonym">Medicago tribuloides</name>
    <dbReference type="NCBI Taxonomy" id="3880"/>
    <lineage>
        <taxon>Eukaryota</taxon>
        <taxon>Viridiplantae</taxon>
        <taxon>Streptophyta</taxon>
        <taxon>Embryophyta</taxon>
        <taxon>Tracheophyta</taxon>
        <taxon>Spermatophyta</taxon>
        <taxon>Magnoliopsida</taxon>
        <taxon>eudicotyledons</taxon>
        <taxon>Gunneridae</taxon>
        <taxon>Pentapetalae</taxon>
        <taxon>rosids</taxon>
        <taxon>fabids</taxon>
        <taxon>Fabales</taxon>
        <taxon>Fabaceae</taxon>
        <taxon>Papilionoideae</taxon>
        <taxon>50 kb inversion clade</taxon>
        <taxon>NPAAA clade</taxon>
        <taxon>Hologalegina</taxon>
        <taxon>IRL clade</taxon>
        <taxon>Trifolieae</taxon>
        <taxon>Medicago</taxon>
    </lineage>
</organism>
<evidence type="ECO:0000313" key="1">
    <source>
        <dbReference type="EMBL" id="RHN48425.1"/>
    </source>
</evidence>
<dbReference type="AlphaFoldDB" id="A0A396HB08"/>
<evidence type="ECO:0000313" key="2">
    <source>
        <dbReference type="Proteomes" id="UP000265566"/>
    </source>
</evidence>
<sequence>MYNLSKHIKAKYVEPIYVFKGSMNNIPLKLGYLSVELCKLVSIFVDDDNTCSRIEGDINGTLCEILKTLSCKKQVSAFEFVHSGIIGSLVKYSVHGQCVKENGRLVIGVGDFDVLMEKQFEGLAKV</sequence>
<dbReference type="Proteomes" id="UP000265566">
    <property type="component" value="Chromosome 7"/>
</dbReference>
<reference evidence="2" key="1">
    <citation type="journal article" date="2018" name="Nat. Plants">
        <title>Whole-genome landscape of Medicago truncatula symbiotic genes.</title>
        <authorList>
            <person name="Pecrix Y."/>
            <person name="Staton S.E."/>
            <person name="Sallet E."/>
            <person name="Lelandais-Briere C."/>
            <person name="Moreau S."/>
            <person name="Carrere S."/>
            <person name="Blein T."/>
            <person name="Jardinaud M.F."/>
            <person name="Latrasse D."/>
            <person name="Zouine M."/>
            <person name="Zahm M."/>
            <person name="Kreplak J."/>
            <person name="Mayjonade B."/>
            <person name="Satge C."/>
            <person name="Perez M."/>
            <person name="Cauet S."/>
            <person name="Marande W."/>
            <person name="Chantry-Darmon C."/>
            <person name="Lopez-Roques C."/>
            <person name="Bouchez O."/>
            <person name="Berard A."/>
            <person name="Debelle F."/>
            <person name="Munos S."/>
            <person name="Bendahmane A."/>
            <person name="Berges H."/>
            <person name="Niebel A."/>
            <person name="Buitink J."/>
            <person name="Frugier F."/>
            <person name="Benhamed M."/>
            <person name="Crespi M."/>
            <person name="Gouzy J."/>
            <person name="Gamas P."/>
        </authorList>
    </citation>
    <scope>NUCLEOTIDE SEQUENCE [LARGE SCALE GENOMIC DNA]</scope>
    <source>
        <strain evidence="2">cv. Jemalong A17</strain>
    </source>
</reference>
<accession>A0A396HB08</accession>
<protein>
    <submittedName>
        <fullName evidence="1">Uncharacterized protein</fullName>
    </submittedName>
</protein>
<gene>
    <name evidence="1" type="ORF">MtrunA17_Chr7g0263631</name>
</gene>
<dbReference type="EMBL" id="PSQE01000007">
    <property type="protein sequence ID" value="RHN48425.1"/>
    <property type="molecule type" value="Genomic_DNA"/>
</dbReference>
<comment type="caution">
    <text evidence="1">The sequence shown here is derived from an EMBL/GenBank/DDBJ whole genome shotgun (WGS) entry which is preliminary data.</text>
</comment>
<proteinExistence type="predicted"/>